<organism evidence="3 5">
    <name type="scientific">Cephus cinctus</name>
    <name type="common">Wheat stem sawfly</name>
    <dbReference type="NCBI Taxonomy" id="211228"/>
    <lineage>
        <taxon>Eukaryota</taxon>
        <taxon>Metazoa</taxon>
        <taxon>Ecdysozoa</taxon>
        <taxon>Arthropoda</taxon>
        <taxon>Hexapoda</taxon>
        <taxon>Insecta</taxon>
        <taxon>Pterygota</taxon>
        <taxon>Neoptera</taxon>
        <taxon>Endopterygota</taxon>
        <taxon>Hymenoptera</taxon>
        <taxon>Cephoidea</taxon>
        <taxon>Cephidae</taxon>
        <taxon>Cephus</taxon>
    </lineage>
</organism>
<dbReference type="CTD" id="6342"/>
<dbReference type="RefSeq" id="XP_015600697.1">
    <property type="nucleotide sequence ID" value="XM_015745211.2"/>
</dbReference>
<feature type="domain" description="EF-hand" evidence="2">
    <location>
        <begin position="68"/>
        <end position="93"/>
    </location>
</feature>
<protein>
    <submittedName>
        <fullName evidence="4 5">Calexcitin-2</fullName>
    </submittedName>
</protein>
<evidence type="ECO:0000259" key="2">
    <source>
        <dbReference type="PROSITE" id="PS50222"/>
    </source>
</evidence>
<evidence type="ECO:0000313" key="3">
    <source>
        <dbReference type="Proteomes" id="UP000694920"/>
    </source>
</evidence>
<feature type="domain" description="EF-hand" evidence="2">
    <location>
        <begin position="100"/>
        <end position="135"/>
    </location>
</feature>
<proteinExistence type="predicted"/>
<accession>A0AAJ7FNM9</accession>
<dbReference type="Pfam" id="PF13202">
    <property type="entry name" value="EF-hand_5"/>
    <property type="match status" value="2"/>
</dbReference>
<evidence type="ECO:0000313" key="4">
    <source>
        <dbReference type="RefSeq" id="XP_015600697.1"/>
    </source>
</evidence>
<dbReference type="InterPro" id="IPR002048">
    <property type="entry name" value="EF_hand_dom"/>
</dbReference>
<name>A0AAJ7FNM9_CEPCN</name>
<dbReference type="RefSeq" id="XP_015600698.1">
    <property type="nucleotide sequence ID" value="XM_015745212.2"/>
</dbReference>
<dbReference type="PROSITE" id="PS00018">
    <property type="entry name" value="EF_HAND_1"/>
    <property type="match status" value="3"/>
</dbReference>
<dbReference type="GO" id="GO:0005509">
    <property type="term" value="F:calcium ion binding"/>
    <property type="evidence" value="ECO:0007669"/>
    <property type="project" value="InterPro"/>
</dbReference>
<gene>
    <name evidence="4 5" type="primary">LOC107270315</name>
</gene>
<dbReference type="Gene3D" id="1.10.238.10">
    <property type="entry name" value="EF-hand"/>
    <property type="match status" value="1"/>
</dbReference>
<dbReference type="InterPro" id="IPR011992">
    <property type="entry name" value="EF-hand-dom_pair"/>
</dbReference>
<dbReference type="InterPro" id="IPR018247">
    <property type="entry name" value="EF_Hand_1_Ca_BS"/>
</dbReference>
<reference evidence="4 5" key="1">
    <citation type="submission" date="2025-04" db="UniProtKB">
        <authorList>
            <consortium name="RefSeq"/>
        </authorList>
    </citation>
    <scope>IDENTIFICATION</scope>
</reference>
<dbReference type="AlphaFoldDB" id="A0AAJ7FNM9"/>
<dbReference type="GeneID" id="107270315"/>
<evidence type="ECO:0000256" key="1">
    <source>
        <dbReference type="ARBA" id="ARBA00022837"/>
    </source>
</evidence>
<dbReference type="Proteomes" id="UP000694920">
    <property type="component" value="Unplaced"/>
</dbReference>
<sequence length="183" mass="21003">MTLSEFRKKKLLYVFNAFFDVNQSGSIDKKDFDLAIQRVSDSRGWGPDNPKSQQAKDTLLKVWDGLRQRADADQDGQISRDEWYSMWEEYAKNPAKALEWQQVYMNFIFDLEDSSGDGSIDENEFSHVCSSYGVPEAEAREAFKKLGAGNEVNRDNFADLWKQYFSSDDPNAPGNFIFGKTSF</sequence>
<dbReference type="KEGG" id="ccin:107270315"/>
<dbReference type="PROSITE" id="PS50222">
    <property type="entry name" value="EF_HAND_2"/>
    <property type="match status" value="2"/>
</dbReference>
<keyword evidence="1" id="KW-0106">Calcium</keyword>
<evidence type="ECO:0000313" key="5">
    <source>
        <dbReference type="RefSeq" id="XP_015600698.1"/>
    </source>
</evidence>
<dbReference type="SUPFAM" id="SSF47473">
    <property type="entry name" value="EF-hand"/>
    <property type="match status" value="1"/>
</dbReference>
<keyword evidence="3" id="KW-1185">Reference proteome</keyword>